<dbReference type="PANTHER" id="PTHR43462">
    <property type="entry name" value="ALANYL-TRNA EDITING PROTEIN"/>
    <property type="match status" value="1"/>
</dbReference>
<evidence type="ECO:0000259" key="4">
    <source>
        <dbReference type="SMART" id="SM00863"/>
    </source>
</evidence>
<proteinExistence type="predicted"/>
<dbReference type="InterPro" id="IPR018163">
    <property type="entry name" value="Thr/Ala-tRNA-synth_IIc_edit"/>
</dbReference>
<dbReference type="EMBL" id="CABFNO020001546">
    <property type="protein sequence ID" value="CAG9998302.1"/>
    <property type="molecule type" value="Genomic_DNA"/>
</dbReference>
<keyword evidence="3" id="KW-0862">Zinc</keyword>
<accession>A0A9N9UVH2</accession>
<dbReference type="OrthoDB" id="288942at2759"/>
<dbReference type="GO" id="GO:0046872">
    <property type="term" value="F:metal ion binding"/>
    <property type="evidence" value="ECO:0007669"/>
    <property type="project" value="UniProtKB-KW"/>
</dbReference>
<name>A0A9N9UVH2_9HYPO</name>
<keyword evidence="2" id="KW-0479">Metal-binding</keyword>
<comment type="caution">
    <text evidence="5">The sequence shown here is derived from an EMBL/GenBank/DDBJ whole genome shotgun (WGS) entry which is preliminary data.</text>
</comment>
<dbReference type="GO" id="GO:0004812">
    <property type="term" value="F:aminoacyl-tRNA ligase activity"/>
    <property type="evidence" value="ECO:0007669"/>
    <property type="project" value="InterPro"/>
</dbReference>
<dbReference type="InterPro" id="IPR012947">
    <property type="entry name" value="tRNA_SAD"/>
</dbReference>
<dbReference type="SMART" id="SM00863">
    <property type="entry name" value="tRNA_SAD"/>
    <property type="match status" value="1"/>
</dbReference>
<sequence>METFDGLDTIGWGMGGEGAMNYVDLPRRPTSKELETIQKRCNRVIQDNLPISVDLADNDNSKSLPEDYDKQNGVVRVIHIEGLDRNPCCGTHLSQTSHISIILLHSGHFVRKTNYRQYFTAGERAIGMSMNAINGLELTGKILGCGSSPDALVKEAERLVGLSKEMKRRERKLLMEISDEEGKKAKAKIESGSHVFLHRADGGLEFINGILSQVDESARNNGRLILVAVGTEKAGGPVVVAGETRAVEACVVGIKRILPEIKGGGAPGKWQGKVLNWDKDCFSRLQGLLEEL</sequence>
<dbReference type="SUPFAM" id="SSF55186">
    <property type="entry name" value="ThrRS/AlaRS common domain"/>
    <property type="match status" value="1"/>
</dbReference>
<dbReference type="GO" id="GO:0002196">
    <property type="term" value="F:Ser-tRNA(Ala) deacylase activity"/>
    <property type="evidence" value="ECO:0007669"/>
    <property type="project" value="TreeGrafter"/>
</dbReference>
<evidence type="ECO:0000313" key="5">
    <source>
        <dbReference type="EMBL" id="CAG9998302.1"/>
    </source>
</evidence>
<dbReference type="Proteomes" id="UP000754883">
    <property type="component" value="Unassembled WGS sequence"/>
</dbReference>
<feature type="domain" description="Threonyl/alanyl tRNA synthetase SAD" evidence="4">
    <location>
        <begin position="75"/>
        <end position="118"/>
    </location>
</feature>
<evidence type="ECO:0000313" key="6">
    <source>
        <dbReference type="Proteomes" id="UP000754883"/>
    </source>
</evidence>
<evidence type="ECO:0000256" key="1">
    <source>
        <dbReference type="ARBA" id="ARBA00001947"/>
    </source>
</evidence>
<dbReference type="PANTHER" id="PTHR43462:SF1">
    <property type="entry name" value="ALANYL-TRNA EDITING PROTEIN AARSD1"/>
    <property type="match status" value="1"/>
</dbReference>
<dbReference type="GO" id="GO:0043039">
    <property type="term" value="P:tRNA aminoacylation"/>
    <property type="evidence" value="ECO:0007669"/>
    <property type="project" value="InterPro"/>
</dbReference>
<dbReference type="InterPro" id="IPR051335">
    <property type="entry name" value="Alanyl-tRNA_Editing_Enzymes"/>
</dbReference>
<gene>
    <name evidence="5" type="ORF">CBYS24578_00003598</name>
</gene>
<dbReference type="Gene3D" id="3.30.980.10">
    <property type="entry name" value="Threonyl-trna Synthetase, Chain A, domain 2"/>
    <property type="match status" value="1"/>
</dbReference>
<dbReference type="GO" id="GO:0005524">
    <property type="term" value="F:ATP binding"/>
    <property type="evidence" value="ECO:0007669"/>
    <property type="project" value="InterPro"/>
</dbReference>
<comment type="cofactor">
    <cofactor evidence="1">
        <name>Zn(2+)</name>
        <dbReference type="ChEBI" id="CHEBI:29105"/>
    </cofactor>
</comment>
<evidence type="ECO:0000256" key="2">
    <source>
        <dbReference type="ARBA" id="ARBA00022723"/>
    </source>
</evidence>
<dbReference type="AlphaFoldDB" id="A0A9N9UVH2"/>
<evidence type="ECO:0000256" key="3">
    <source>
        <dbReference type="ARBA" id="ARBA00022833"/>
    </source>
</evidence>
<dbReference type="Pfam" id="PF07973">
    <property type="entry name" value="tRNA_SAD"/>
    <property type="match status" value="1"/>
</dbReference>
<organism evidence="5 6">
    <name type="scientific">Clonostachys byssicola</name>
    <dbReference type="NCBI Taxonomy" id="160290"/>
    <lineage>
        <taxon>Eukaryota</taxon>
        <taxon>Fungi</taxon>
        <taxon>Dikarya</taxon>
        <taxon>Ascomycota</taxon>
        <taxon>Pezizomycotina</taxon>
        <taxon>Sordariomycetes</taxon>
        <taxon>Hypocreomycetidae</taxon>
        <taxon>Hypocreales</taxon>
        <taxon>Bionectriaceae</taxon>
        <taxon>Clonostachys</taxon>
    </lineage>
</organism>
<reference evidence="6" key="1">
    <citation type="submission" date="2019-06" db="EMBL/GenBank/DDBJ databases">
        <authorList>
            <person name="Broberg M."/>
        </authorList>
    </citation>
    <scope>NUCLEOTIDE SEQUENCE [LARGE SCALE GENOMIC DNA]</scope>
</reference>
<keyword evidence="6" id="KW-1185">Reference proteome</keyword>
<protein>
    <recommendedName>
        <fullName evidence="4">Threonyl/alanyl tRNA synthetase SAD domain-containing protein</fullName>
    </recommendedName>
</protein>
<reference evidence="5 6" key="2">
    <citation type="submission" date="2021-10" db="EMBL/GenBank/DDBJ databases">
        <authorList>
            <person name="Piombo E."/>
        </authorList>
    </citation>
    <scope>NUCLEOTIDE SEQUENCE [LARGE SCALE GENOMIC DNA]</scope>
</reference>